<protein>
    <submittedName>
        <fullName evidence="2">Uncharacterized protein</fullName>
    </submittedName>
</protein>
<keyword evidence="3" id="KW-1185">Reference proteome</keyword>
<dbReference type="InterPro" id="IPR001611">
    <property type="entry name" value="Leu-rich_rpt"/>
</dbReference>
<gene>
    <name evidence="2" type="ORF">WJX73_007050</name>
</gene>
<organism evidence="2 3">
    <name type="scientific">Symbiochloris irregularis</name>
    <dbReference type="NCBI Taxonomy" id="706552"/>
    <lineage>
        <taxon>Eukaryota</taxon>
        <taxon>Viridiplantae</taxon>
        <taxon>Chlorophyta</taxon>
        <taxon>core chlorophytes</taxon>
        <taxon>Trebouxiophyceae</taxon>
        <taxon>Trebouxiales</taxon>
        <taxon>Trebouxiaceae</taxon>
        <taxon>Symbiochloris</taxon>
    </lineage>
</organism>
<name>A0AAW1NW16_9CHLO</name>
<dbReference type="GO" id="GO:0005930">
    <property type="term" value="C:axoneme"/>
    <property type="evidence" value="ECO:0007669"/>
    <property type="project" value="UniProtKB-SubCell"/>
</dbReference>
<dbReference type="AlphaFoldDB" id="A0AAW1NW16"/>
<dbReference type="PROSITE" id="PS51450">
    <property type="entry name" value="LRR"/>
    <property type="match status" value="1"/>
</dbReference>
<accession>A0AAW1NW16</accession>
<comment type="caution">
    <text evidence="2">The sequence shown here is derived from an EMBL/GenBank/DDBJ whole genome shotgun (WGS) entry which is preliminary data.</text>
</comment>
<dbReference type="EMBL" id="JALJOQ010000121">
    <property type="protein sequence ID" value="KAK9795932.1"/>
    <property type="molecule type" value="Genomic_DNA"/>
</dbReference>
<dbReference type="Gene3D" id="3.80.10.10">
    <property type="entry name" value="Ribonuclease Inhibitor"/>
    <property type="match status" value="1"/>
</dbReference>
<evidence type="ECO:0000313" key="2">
    <source>
        <dbReference type="EMBL" id="KAK9795932.1"/>
    </source>
</evidence>
<evidence type="ECO:0000256" key="1">
    <source>
        <dbReference type="ARBA" id="ARBA00004430"/>
    </source>
</evidence>
<proteinExistence type="predicted"/>
<dbReference type="InterPro" id="IPR032675">
    <property type="entry name" value="LRR_dom_sf"/>
</dbReference>
<dbReference type="SUPFAM" id="SSF52047">
    <property type="entry name" value="RNI-like"/>
    <property type="match status" value="1"/>
</dbReference>
<reference evidence="2 3" key="1">
    <citation type="journal article" date="2024" name="Nat. Commun.">
        <title>Phylogenomics reveals the evolutionary origins of lichenization in chlorophyte algae.</title>
        <authorList>
            <person name="Puginier C."/>
            <person name="Libourel C."/>
            <person name="Otte J."/>
            <person name="Skaloud P."/>
            <person name="Haon M."/>
            <person name="Grisel S."/>
            <person name="Petersen M."/>
            <person name="Berrin J.G."/>
            <person name="Delaux P.M."/>
            <person name="Dal Grande F."/>
            <person name="Keller J."/>
        </authorList>
    </citation>
    <scope>NUCLEOTIDE SEQUENCE [LARGE SCALE GENOMIC DNA]</scope>
    <source>
        <strain evidence="2 3">SAG 2036</strain>
    </source>
</reference>
<comment type="subcellular location">
    <subcellularLocation>
        <location evidence="1">Cytoplasm</location>
        <location evidence="1">Cytoskeleton</location>
        <location evidence="1">Cilium axoneme</location>
    </subcellularLocation>
</comment>
<evidence type="ECO:0000313" key="3">
    <source>
        <dbReference type="Proteomes" id="UP001465755"/>
    </source>
</evidence>
<sequence length="278" mass="31002">MEPLAPPAGRPARLSDSRFLPVTRWLDARKTGLSGLSIRLFCCSDSPSDCRHLHRYLADFLGSLHSLRINIQLNFSCVGCEHMFMAGPSHQDDPGSERHLMRDAIAHMTKLRHLTLRLSDCDVRGHDLHRLTALTKIGMSENDPGLGRVLTLPSTLVNLQELDLAINDLERLPGNLSSLNKLTWLDMSHMSLPNGYVQNDAAGDDQDGQPCSSDPGLQFDETLLDLVGMPSLQRFSLVQGADHKYSERSVYYLSSTRKALLAIGRHGVLDYSDWADWE</sequence>
<dbReference type="Proteomes" id="UP001465755">
    <property type="component" value="Unassembled WGS sequence"/>
</dbReference>